<evidence type="ECO:0000313" key="1">
    <source>
        <dbReference type="EMBL" id="AZV45567.1"/>
    </source>
</evidence>
<organism evidence="1 2">
    <name type="scientific">Peribacillus asahii</name>
    <dbReference type="NCBI Taxonomy" id="228899"/>
    <lineage>
        <taxon>Bacteria</taxon>
        <taxon>Bacillati</taxon>
        <taxon>Bacillota</taxon>
        <taxon>Bacilli</taxon>
        <taxon>Bacillales</taxon>
        <taxon>Bacillaceae</taxon>
        <taxon>Peribacillus</taxon>
    </lineage>
</organism>
<sequence>MMENIKLLLLLYMKIFVHFRVEWERTEIEKVEKRWNQ</sequence>
<protein>
    <submittedName>
        <fullName evidence="1">Uncharacterized protein</fullName>
    </submittedName>
</protein>
<dbReference type="EMBL" id="CP026095">
    <property type="protein sequence ID" value="AZV45567.1"/>
    <property type="molecule type" value="Genomic_DNA"/>
</dbReference>
<name>A0A3Q9RRG4_9BACI</name>
<evidence type="ECO:0000313" key="2">
    <source>
        <dbReference type="Proteomes" id="UP000283095"/>
    </source>
</evidence>
<dbReference type="AlphaFoldDB" id="A0A3Q9RRG4"/>
<reference evidence="1 2" key="1">
    <citation type="submission" date="2018-01" db="EMBL/GenBank/DDBJ databases">
        <title>Bacillus asahii Genome sequencing and assembly.</title>
        <authorList>
            <person name="Jiang H."/>
            <person name="Feng Y."/>
            <person name="Zhao F."/>
            <person name="Lin X."/>
        </authorList>
    </citation>
    <scope>NUCLEOTIDE SEQUENCE [LARGE SCALE GENOMIC DNA]</scope>
    <source>
        <strain evidence="1 2">OM18</strain>
    </source>
</reference>
<dbReference type="KEGG" id="pasa:BAOM_5038"/>
<gene>
    <name evidence="1" type="ORF">BAOM_5038</name>
</gene>
<dbReference type="Proteomes" id="UP000283095">
    <property type="component" value="Chromosome"/>
</dbReference>
<proteinExistence type="predicted"/>
<accession>A0A3Q9RRG4</accession>